<reference evidence="2 3" key="1">
    <citation type="submission" date="2019-04" db="EMBL/GenBank/DDBJ databases">
        <title>Friends and foes A comparative genomics study of 23 Aspergillus species from section Flavi.</title>
        <authorList>
            <consortium name="DOE Joint Genome Institute"/>
            <person name="Kjaerbolling I."/>
            <person name="Vesth T."/>
            <person name="Frisvad J.C."/>
            <person name="Nybo J.L."/>
            <person name="Theobald S."/>
            <person name="Kildgaard S."/>
            <person name="Isbrandt T."/>
            <person name="Kuo A."/>
            <person name="Sato A."/>
            <person name="Lyhne E.K."/>
            <person name="Kogle M.E."/>
            <person name="Wiebenga A."/>
            <person name="Kun R.S."/>
            <person name="Lubbers R.J."/>
            <person name="Makela M.R."/>
            <person name="Barry K."/>
            <person name="Chovatia M."/>
            <person name="Clum A."/>
            <person name="Daum C."/>
            <person name="Haridas S."/>
            <person name="He G."/>
            <person name="LaButti K."/>
            <person name="Lipzen A."/>
            <person name="Mondo S."/>
            <person name="Riley R."/>
            <person name="Salamov A."/>
            <person name="Simmons B.A."/>
            <person name="Magnuson J.K."/>
            <person name="Henrissat B."/>
            <person name="Mortensen U.H."/>
            <person name="Larsen T.O."/>
            <person name="Devries R.P."/>
            <person name="Grigoriev I.V."/>
            <person name="Machida M."/>
            <person name="Baker S.E."/>
            <person name="Andersen M.R."/>
        </authorList>
    </citation>
    <scope>NUCLEOTIDE SEQUENCE [LARGE SCALE GENOMIC DNA]</scope>
    <source>
        <strain evidence="2 3">CBS 151.66</strain>
    </source>
</reference>
<dbReference type="Gene3D" id="1.20.5.170">
    <property type="match status" value="1"/>
</dbReference>
<dbReference type="OrthoDB" id="3535998at2759"/>
<keyword evidence="3" id="KW-1185">Reference proteome</keyword>
<accession>A0A5N5X8B7</accession>
<dbReference type="Proteomes" id="UP000326565">
    <property type="component" value="Unassembled WGS sequence"/>
</dbReference>
<evidence type="ECO:0000256" key="1">
    <source>
        <dbReference type="SAM" id="Coils"/>
    </source>
</evidence>
<dbReference type="GO" id="GO:0003700">
    <property type="term" value="F:DNA-binding transcription factor activity"/>
    <property type="evidence" value="ECO:0007669"/>
    <property type="project" value="InterPro"/>
</dbReference>
<gene>
    <name evidence="2" type="ORF">BDV29DRAFT_168952</name>
</gene>
<dbReference type="CDD" id="cd14688">
    <property type="entry name" value="bZIP_YAP"/>
    <property type="match status" value="1"/>
</dbReference>
<feature type="coiled-coil region" evidence="1">
    <location>
        <begin position="44"/>
        <end position="71"/>
    </location>
</feature>
<proteinExistence type="predicted"/>
<dbReference type="PANTHER" id="PTHR37012">
    <property type="entry name" value="B-ZIP TRANSCRIPTION FACTOR (EUROFUNG)-RELATED"/>
    <property type="match status" value="1"/>
</dbReference>
<organism evidence="2 3">
    <name type="scientific">Aspergillus leporis</name>
    <dbReference type="NCBI Taxonomy" id="41062"/>
    <lineage>
        <taxon>Eukaryota</taxon>
        <taxon>Fungi</taxon>
        <taxon>Dikarya</taxon>
        <taxon>Ascomycota</taxon>
        <taxon>Pezizomycotina</taxon>
        <taxon>Eurotiomycetes</taxon>
        <taxon>Eurotiomycetidae</taxon>
        <taxon>Eurotiales</taxon>
        <taxon>Aspergillaceae</taxon>
        <taxon>Aspergillus</taxon>
        <taxon>Aspergillus subgen. Circumdati</taxon>
    </lineage>
</organism>
<name>A0A5N5X8B7_9EURO</name>
<evidence type="ECO:0000313" key="2">
    <source>
        <dbReference type="EMBL" id="KAB8077008.1"/>
    </source>
</evidence>
<evidence type="ECO:0008006" key="4">
    <source>
        <dbReference type="Google" id="ProtNLM"/>
    </source>
</evidence>
<dbReference type="InterPro" id="IPR046347">
    <property type="entry name" value="bZIP_sf"/>
</dbReference>
<dbReference type="EMBL" id="ML732173">
    <property type="protein sequence ID" value="KAB8077008.1"/>
    <property type="molecule type" value="Genomic_DNA"/>
</dbReference>
<keyword evidence="1" id="KW-0175">Coiled coil</keyword>
<sequence>MKATGSQGINSVPDRIKPRLRQIISEEQLERKRAHDRLAQRANRQRTKQYIKYLERQVAELKDKLKGYGDAIQHNAKLQHENLNLQLQLAMIVDNNGYLNNTYDSSLWPSLPLQCEETMALSSVSAAPCWQPYISTGICPSFQAFNAGYLSNEAGLYLPQSHVQATQLPLEV</sequence>
<dbReference type="SUPFAM" id="SSF57959">
    <property type="entry name" value="Leucine zipper domain"/>
    <property type="match status" value="1"/>
</dbReference>
<protein>
    <recommendedName>
        <fullName evidence="4">BZIP domain-containing protein</fullName>
    </recommendedName>
</protein>
<evidence type="ECO:0000313" key="3">
    <source>
        <dbReference type="Proteomes" id="UP000326565"/>
    </source>
</evidence>
<dbReference type="AlphaFoldDB" id="A0A5N5X8B7"/>